<feature type="domain" description="TadE-like" evidence="1">
    <location>
        <begin position="11"/>
        <end position="49"/>
    </location>
</feature>
<keyword evidence="3" id="KW-1185">Reference proteome</keyword>
<evidence type="ECO:0000259" key="1">
    <source>
        <dbReference type="Pfam" id="PF07811"/>
    </source>
</evidence>
<reference evidence="2 3" key="1">
    <citation type="submission" date="2018-10" db="EMBL/GenBank/DDBJ databases">
        <title>Tessaracoccus antarcticuss sp. nov., isolated from sediment.</title>
        <authorList>
            <person name="Zhou L.Y."/>
            <person name="Du Z.J."/>
        </authorList>
    </citation>
    <scope>NUCLEOTIDE SEQUENCE [LARGE SCALE GENOMIC DNA]</scope>
    <source>
        <strain evidence="2 3">JDX10</strain>
    </source>
</reference>
<sequence>MQDQRGLSNGVQVTLLFPLAFGVLLLTLQWAMVSWAGATALAAAQDGARSAAAINGSAPAGQSTALAAADNGSLLGLDVTVTRTADRTTVTVSGLAPSVLPGFTSRVSKNAQVPTERLTGP</sequence>
<dbReference type="Pfam" id="PF07811">
    <property type="entry name" value="TadE"/>
    <property type="match status" value="1"/>
</dbReference>
<dbReference type="EMBL" id="REFW01000002">
    <property type="protein sequence ID" value="RMB60114.1"/>
    <property type="molecule type" value="Genomic_DNA"/>
</dbReference>
<dbReference type="AlphaFoldDB" id="A0A3M0G5J3"/>
<dbReference type="InterPro" id="IPR012495">
    <property type="entry name" value="TadE-like_dom"/>
</dbReference>
<evidence type="ECO:0000313" key="2">
    <source>
        <dbReference type="EMBL" id="RMB60114.1"/>
    </source>
</evidence>
<name>A0A3M0G5J3_9ACTN</name>
<dbReference type="Proteomes" id="UP000275256">
    <property type="component" value="Unassembled WGS sequence"/>
</dbReference>
<protein>
    <submittedName>
        <fullName evidence="2">Pilus assembly protein</fullName>
    </submittedName>
</protein>
<gene>
    <name evidence="2" type="ORF">EAX62_10480</name>
</gene>
<evidence type="ECO:0000313" key="3">
    <source>
        <dbReference type="Proteomes" id="UP000275256"/>
    </source>
</evidence>
<organism evidence="2 3">
    <name type="scientific">Tessaracoccus antarcticus</name>
    <dbReference type="NCBI Taxonomy" id="2479848"/>
    <lineage>
        <taxon>Bacteria</taxon>
        <taxon>Bacillati</taxon>
        <taxon>Actinomycetota</taxon>
        <taxon>Actinomycetes</taxon>
        <taxon>Propionibacteriales</taxon>
        <taxon>Propionibacteriaceae</taxon>
        <taxon>Tessaracoccus</taxon>
    </lineage>
</organism>
<comment type="caution">
    <text evidence="2">The sequence shown here is derived from an EMBL/GenBank/DDBJ whole genome shotgun (WGS) entry which is preliminary data.</text>
</comment>
<proteinExistence type="predicted"/>
<dbReference type="RefSeq" id="WP_121901594.1">
    <property type="nucleotide sequence ID" value="NZ_REFW01000002.1"/>
</dbReference>
<accession>A0A3M0G5J3</accession>